<evidence type="ECO:0000259" key="1">
    <source>
        <dbReference type="Pfam" id="PF04965"/>
    </source>
</evidence>
<sequence>MNMVNLTNEQQKYLGTGLSFPLQTNVQGGLKLSAEAQKVKESIWLILRTDLGERVYRPDFGCRLSELTFAPLNKDTLLKIRLYVLEALQTWEPRIEVDEVRANPDTAGRVDIVVDYRLKSCPDPYSFVYPFYLVSEVENNEL</sequence>
<protein>
    <submittedName>
        <fullName evidence="2">GPW/gp25 family protein</fullName>
    </submittedName>
</protein>
<keyword evidence="3" id="KW-1185">Reference proteome</keyword>
<organism evidence="2 3">
    <name type="scientific">Hyella patelloides LEGE 07179</name>
    <dbReference type="NCBI Taxonomy" id="945734"/>
    <lineage>
        <taxon>Bacteria</taxon>
        <taxon>Bacillati</taxon>
        <taxon>Cyanobacteriota</taxon>
        <taxon>Cyanophyceae</taxon>
        <taxon>Pleurocapsales</taxon>
        <taxon>Hyellaceae</taxon>
        <taxon>Hyella</taxon>
    </lineage>
</organism>
<dbReference type="AlphaFoldDB" id="A0A563VQD3"/>
<accession>A0A563VQD3</accession>
<dbReference type="EMBL" id="CAACVJ010000126">
    <property type="protein sequence ID" value="VEP13678.1"/>
    <property type="molecule type" value="Genomic_DNA"/>
</dbReference>
<gene>
    <name evidence="2" type="ORF">H1P_2110003</name>
</gene>
<dbReference type="SUPFAM" id="SSF160719">
    <property type="entry name" value="gpW/gp25-like"/>
    <property type="match status" value="1"/>
</dbReference>
<evidence type="ECO:0000313" key="3">
    <source>
        <dbReference type="Proteomes" id="UP000320055"/>
    </source>
</evidence>
<reference evidence="2 3" key="1">
    <citation type="submission" date="2019-01" db="EMBL/GenBank/DDBJ databases">
        <authorList>
            <person name="Brito A."/>
        </authorList>
    </citation>
    <scope>NUCLEOTIDE SEQUENCE [LARGE SCALE GENOMIC DNA]</scope>
    <source>
        <strain evidence="2">1</strain>
    </source>
</reference>
<dbReference type="InterPro" id="IPR007048">
    <property type="entry name" value="IraD/Gp25-like"/>
</dbReference>
<evidence type="ECO:0000313" key="2">
    <source>
        <dbReference type="EMBL" id="VEP13678.1"/>
    </source>
</evidence>
<proteinExistence type="predicted"/>
<dbReference type="Gene3D" id="3.10.450.40">
    <property type="match status" value="1"/>
</dbReference>
<name>A0A563VQD3_9CYAN</name>
<feature type="domain" description="IraD/Gp25-like" evidence="1">
    <location>
        <begin position="36"/>
        <end position="120"/>
    </location>
</feature>
<dbReference type="Pfam" id="PF04965">
    <property type="entry name" value="GPW_gp25"/>
    <property type="match status" value="1"/>
</dbReference>
<dbReference type="Proteomes" id="UP000320055">
    <property type="component" value="Unassembled WGS sequence"/>
</dbReference>